<evidence type="ECO:0000313" key="4">
    <source>
        <dbReference type="Proteomes" id="UP000186997"/>
    </source>
</evidence>
<evidence type="ECO:0000259" key="2">
    <source>
        <dbReference type="Pfam" id="PF13193"/>
    </source>
</evidence>
<dbReference type="RefSeq" id="WP_076658105.1">
    <property type="nucleotide sequence ID" value="NZ_FTPR01000001.1"/>
</dbReference>
<dbReference type="EMBL" id="FTPR01000001">
    <property type="protein sequence ID" value="SIT76291.1"/>
    <property type="molecule type" value="Genomic_DNA"/>
</dbReference>
<accession>A0A1R3WDM7</accession>
<dbReference type="InterPro" id="IPR042099">
    <property type="entry name" value="ANL_N_sf"/>
</dbReference>
<dbReference type="InterPro" id="IPR000873">
    <property type="entry name" value="AMP-dep_synth/lig_dom"/>
</dbReference>
<dbReference type="STRING" id="287098.SAMN05421665_0344"/>
<dbReference type="SUPFAM" id="SSF56801">
    <property type="entry name" value="Acetyl-CoA synthetase-like"/>
    <property type="match status" value="1"/>
</dbReference>
<proteinExistence type="predicted"/>
<dbReference type="Proteomes" id="UP000186997">
    <property type="component" value="Unassembled WGS sequence"/>
</dbReference>
<sequence length="553" mass="58940">MLRTHLDHWPAGLPRTLPPATHTLDDNLRAAAAAVPDKPALVFYGATKTYAALDAEVTQIAGYLQKVCNVAKGDRVGIYMQNAPQFVAAFYGVIRAGGVAVPINAMHKQDEVTYICKDAGIRTVFAAQDTVGTAAPLIGTGVLDHVMTAYYGSELPASPLVPVPDFPSTKATDPMTGVVDWTEMMAMECPFAPVALAVDDVAIMPYTSGSTGRGKGCIHTHATALHAVNVMASWFHYTGDEVHLGATPMFHIVGMQGIMNAAIATQATIVIMSRWDRNAAAGLIAAYGVSVWCTVPTAIIDLLNAEGLKAEDLASLDLIYGGGSAMPDAVAGRLRDLTGLQFVEVYGMTEAMGPITHNSAENPKTGSVGMPVMDTDLALLDPDTLAPVPAGDVGEIVVSGPQMLRGYWNNPDADQETFITLEGKRFLRTGDLAQADEQGRITIVDRLKRMVNASGYKVWPAEVESRLYQHPAIAEVCVVGAPDAYRGQTVKAVAVLKTGTTLTAEDLTAWAQDHMAAYKVPRLLEVVDSLPKSPAGKVLWRTLQDNEDAKVNT</sequence>
<dbReference type="GO" id="GO:0016878">
    <property type="term" value="F:acid-thiol ligase activity"/>
    <property type="evidence" value="ECO:0007669"/>
    <property type="project" value="UniProtKB-ARBA"/>
</dbReference>
<dbReference type="AlphaFoldDB" id="A0A1R3WDM7"/>
<name>A0A1R3WDM7_9RHOB</name>
<organism evidence="3 4">
    <name type="scientific">Yoonia rosea</name>
    <dbReference type="NCBI Taxonomy" id="287098"/>
    <lineage>
        <taxon>Bacteria</taxon>
        <taxon>Pseudomonadati</taxon>
        <taxon>Pseudomonadota</taxon>
        <taxon>Alphaproteobacteria</taxon>
        <taxon>Rhodobacterales</taxon>
        <taxon>Paracoccaceae</taxon>
        <taxon>Yoonia</taxon>
    </lineage>
</organism>
<reference evidence="4" key="1">
    <citation type="submission" date="2017-01" db="EMBL/GenBank/DDBJ databases">
        <authorList>
            <person name="Varghese N."/>
            <person name="Submissions S."/>
        </authorList>
    </citation>
    <scope>NUCLEOTIDE SEQUENCE [LARGE SCALE GENOMIC DNA]</scope>
    <source>
        <strain evidence="4">DSM 29591</strain>
    </source>
</reference>
<dbReference type="Gene3D" id="3.40.50.12780">
    <property type="entry name" value="N-terminal domain of ligase-like"/>
    <property type="match status" value="1"/>
</dbReference>
<dbReference type="Pfam" id="PF00501">
    <property type="entry name" value="AMP-binding"/>
    <property type="match status" value="1"/>
</dbReference>
<evidence type="ECO:0000313" key="3">
    <source>
        <dbReference type="EMBL" id="SIT76291.1"/>
    </source>
</evidence>
<dbReference type="PANTHER" id="PTHR43767:SF1">
    <property type="entry name" value="NONRIBOSOMAL PEPTIDE SYNTHASE PES1 (EUROFUNG)-RELATED"/>
    <property type="match status" value="1"/>
</dbReference>
<dbReference type="InterPro" id="IPR050237">
    <property type="entry name" value="ATP-dep_AMP-bd_enzyme"/>
</dbReference>
<dbReference type="Gene3D" id="3.30.300.30">
    <property type="match status" value="1"/>
</dbReference>
<feature type="domain" description="AMP-dependent synthetase/ligase" evidence="1">
    <location>
        <begin position="29"/>
        <end position="408"/>
    </location>
</feature>
<gene>
    <name evidence="3" type="ORF">SAMN05421665_0344</name>
</gene>
<dbReference type="InterPro" id="IPR025110">
    <property type="entry name" value="AMP-bd_C"/>
</dbReference>
<protein>
    <submittedName>
        <fullName evidence="3">Fatty-acyl-CoA synthase</fullName>
    </submittedName>
</protein>
<feature type="domain" description="AMP-binding enzyme C-terminal" evidence="2">
    <location>
        <begin position="462"/>
        <end position="537"/>
    </location>
</feature>
<dbReference type="Pfam" id="PF13193">
    <property type="entry name" value="AMP-binding_C"/>
    <property type="match status" value="1"/>
</dbReference>
<dbReference type="PANTHER" id="PTHR43767">
    <property type="entry name" value="LONG-CHAIN-FATTY-ACID--COA LIGASE"/>
    <property type="match status" value="1"/>
</dbReference>
<keyword evidence="4" id="KW-1185">Reference proteome</keyword>
<evidence type="ECO:0000259" key="1">
    <source>
        <dbReference type="Pfam" id="PF00501"/>
    </source>
</evidence>
<dbReference type="InterPro" id="IPR045851">
    <property type="entry name" value="AMP-bd_C_sf"/>
</dbReference>